<comment type="caution">
    <text evidence="4">The sequence shown here is derived from an EMBL/GenBank/DDBJ whole genome shotgun (WGS) entry which is preliminary data.</text>
</comment>
<keyword evidence="1" id="KW-0285">Flavoprotein</keyword>
<dbReference type="Proteomes" id="UP000050425">
    <property type="component" value="Unassembled WGS sequence"/>
</dbReference>
<dbReference type="AlphaFoldDB" id="A0A0N8QQH3"/>
<dbReference type="InterPro" id="IPR013785">
    <property type="entry name" value="Aldolase_TIM"/>
</dbReference>
<dbReference type="SUPFAM" id="SSF51412">
    <property type="entry name" value="Inosine monophosphate dehydrogenase (IMPDH)"/>
    <property type="match status" value="1"/>
</dbReference>
<reference evidence="4 5" key="1">
    <citation type="submission" date="2015-09" db="EMBL/GenBank/DDBJ databases">
        <title>Genome announcement of multiple Pseudomonas syringae strains.</title>
        <authorList>
            <person name="Thakur S."/>
            <person name="Wang P.W."/>
            <person name="Gong Y."/>
            <person name="Weir B.S."/>
            <person name="Guttman D.S."/>
        </authorList>
    </citation>
    <scope>NUCLEOTIDE SEQUENCE [LARGE SCALE GENOMIC DNA]</scope>
    <source>
        <strain evidence="4 5">ICMP4303</strain>
    </source>
</reference>
<evidence type="ECO:0000313" key="4">
    <source>
        <dbReference type="EMBL" id="KPW53190.1"/>
    </source>
</evidence>
<dbReference type="GO" id="GO:0018580">
    <property type="term" value="F:nitronate monooxygenase activity"/>
    <property type="evidence" value="ECO:0007669"/>
    <property type="project" value="InterPro"/>
</dbReference>
<dbReference type="PATRIC" id="fig|251702.3.peg.2986"/>
<evidence type="ECO:0000256" key="3">
    <source>
        <dbReference type="ARBA" id="ARBA00023002"/>
    </source>
</evidence>
<evidence type="ECO:0000313" key="5">
    <source>
        <dbReference type="Proteomes" id="UP000050425"/>
    </source>
</evidence>
<proteinExistence type="predicted"/>
<dbReference type="PANTHER" id="PTHR32332">
    <property type="entry name" value="2-NITROPROPANE DIOXYGENASE"/>
    <property type="match status" value="1"/>
</dbReference>
<evidence type="ECO:0000256" key="2">
    <source>
        <dbReference type="ARBA" id="ARBA00022643"/>
    </source>
</evidence>
<evidence type="ECO:0000256" key="1">
    <source>
        <dbReference type="ARBA" id="ARBA00022630"/>
    </source>
</evidence>
<keyword evidence="3" id="KW-0560">Oxidoreductase</keyword>
<dbReference type="Pfam" id="PF03060">
    <property type="entry name" value="NMO"/>
    <property type="match status" value="2"/>
</dbReference>
<dbReference type="PANTHER" id="PTHR32332:SF31">
    <property type="entry name" value="2-NITROPROPANE DIOXYGENASE FAMILY, PUTATIVE (AFU_ORTHOLOGUE AFUA_2G09850)-RELATED"/>
    <property type="match status" value="1"/>
</dbReference>
<dbReference type="InterPro" id="IPR004136">
    <property type="entry name" value="NMO"/>
</dbReference>
<keyword evidence="2" id="KW-0288">FMN</keyword>
<sequence length="343" mass="36425">MEVIAMLLAQPLAFIKKDDVMSVLNTAMTALLGIDCPLALAPMGGASGGRLAAAVSRAGGLGLVGASYGDPQWMARELELMRDVKQPWGVGLVMFTVARRFELLDLALEYGPDVIALSFGDVRPFIKPIQRANARVIVQVHDVDQAHYALDAGADALIVQGAEAGGHGLHRSSLPLFPAVRDAVGDAVVLIGAGGIADGRGMAAALALGMDGVMMGTRFLASEEALPSARVKQGVVQAVASDTVRTRLFDQVRGIEWPEGYKGRAIANDFSAAWVGEEQAFAASVDRLHVEYETAMADDDVSVKAIWAGEVADLIKDIQPAQLIMESTLRGYADSIERLRAFR</sequence>
<dbReference type="GO" id="GO:0051213">
    <property type="term" value="F:dioxygenase activity"/>
    <property type="evidence" value="ECO:0007669"/>
    <property type="project" value="UniProtKB-KW"/>
</dbReference>
<dbReference type="EMBL" id="LJPT01000004">
    <property type="protein sequence ID" value="KPW53190.1"/>
    <property type="molecule type" value="Genomic_DNA"/>
</dbReference>
<protein>
    <submittedName>
        <fullName evidence="4">Oxidoreductase, 2-nitropropane dioxygenase family</fullName>
    </submittedName>
</protein>
<gene>
    <name evidence="4" type="ORF">ALO88_02272</name>
</gene>
<dbReference type="CDD" id="cd04730">
    <property type="entry name" value="NPD_like"/>
    <property type="match status" value="1"/>
</dbReference>
<keyword evidence="4" id="KW-0223">Dioxygenase</keyword>
<name>A0A0N8QQH3_9PSED</name>
<organism evidence="4 5">
    <name type="scientific">Pseudomonas syringae pv. antirrhini</name>
    <dbReference type="NCBI Taxonomy" id="251702"/>
    <lineage>
        <taxon>Bacteria</taxon>
        <taxon>Pseudomonadati</taxon>
        <taxon>Pseudomonadota</taxon>
        <taxon>Gammaproteobacteria</taxon>
        <taxon>Pseudomonadales</taxon>
        <taxon>Pseudomonadaceae</taxon>
        <taxon>Pseudomonas</taxon>
    </lineage>
</organism>
<accession>A0A0N8QQH3</accession>
<dbReference type="Gene3D" id="3.20.20.70">
    <property type="entry name" value="Aldolase class I"/>
    <property type="match status" value="1"/>
</dbReference>